<reference evidence="7 8" key="2">
    <citation type="journal article" date="2019" name="Vet. Microbiol.">
        <title>Genetic characterization of susceptible and multi-drug resistant Mannheimia haemolytica isolated from high-risk stocker calves prior to and after antimicrobial metaphylaxis.</title>
        <authorList>
            <person name="Snyder E.R."/>
            <person name="Alvarez-Narvaez S."/>
            <person name="Credille B.C."/>
        </authorList>
    </citation>
    <scope>NUCLEOTIDE SEQUENCE [LARGE SCALE GENOMIC DNA]</scope>
    <source>
        <strain evidence="4 7">UGA-R5-128-1</strain>
        <strain evidence="3 8">UGA-R7-163-1</strain>
    </source>
</reference>
<evidence type="ECO:0000313" key="4">
    <source>
        <dbReference type="EMBL" id="TRB74426.1"/>
    </source>
</evidence>
<dbReference type="InterPro" id="IPR002495">
    <property type="entry name" value="Glyco_trans_8"/>
</dbReference>
<dbReference type="Gene3D" id="3.90.550.10">
    <property type="entry name" value="Spore Coat Polysaccharide Biosynthesis Protein SpsA, Chain A"/>
    <property type="match status" value="1"/>
</dbReference>
<dbReference type="OrthoDB" id="9807549at2"/>
<protein>
    <submittedName>
        <fullName evidence="1">General stress protein A</fullName>
    </submittedName>
    <submittedName>
        <fullName evidence="4">Glycosyltransferase family 8 protein</fullName>
    </submittedName>
</protein>
<evidence type="ECO:0000313" key="2">
    <source>
        <dbReference type="EMBL" id="STY66104.1"/>
    </source>
</evidence>
<dbReference type="GeneID" id="67370151"/>
<evidence type="ECO:0000313" key="7">
    <source>
        <dbReference type="Proteomes" id="UP000315164"/>
    </source>
</evidence>
<dbReference type="Proteomes" id="UP000318394">
    <property type="component" value="Unassembled WGS sequence"/>
</dbReference>
<dbReference type="Pfam" id="PF01501">
    <property type="entry name" value="Glyco_transf_8"/>
    <property type="match status" value="1"/>
</dbReference>
<dbReference type="SUPFAM" id="SSF53448">
    <property type="entry name" value="Nucleotide-diphospho-sugar transferases"/>
    <property type="match status" value="1"/>
</dbReference>
<reference evidence="5 6" key="1">
    <citation type="submission" date="2018-06" db="EMBL/GenBank/DDBJ databases">
        <authorList>
            <consortium name="Pathogen Informatics"/>
            <person name="Doyle S."/>
        </authorList>
    </citation>
    <scope>NUCLEOTIDE SEQUENCE [LARGE SCALE GENOMIC DNA]</scope>
    <source>
        <strain evidence="1 6">NCTC10638</strain>
        <strain evidence="2 5">NCTC9380</strain>
    </source>
</reference>
<dbReference type="KEGG" id="mhay:VK67_12260"/>
<keyword evidence="4" id="KW-0808">Transferase</keyword>
<evidence type="ECO:0000313" key="5">
    <source>
        <dbReference type="Proteomes" id="UP000254031"/>
    </source>
</evidence>
<dbReference type="CDD" id="cd04194">
    <property type="entry name" value="GT8_A4GalT_like"/>
    <property type="match status" value="1"/>
</dbReference>
<dbReference type="PANTHER" id="PTHR11183">
    <property type="entry name" value="GLYCOGENIN SUBFAMILY MEMBER"/>
    <property type="match status" value="1"/>
</dbReference>
<dbReference type="AlphaFoldDB" id="A0A249A422"/>
<dbReference type="KEGG" id="mhaq:WC39_12255"/>
<dbReference type="GO" id="GO:0016757">
    <property type="term" value="F:glycosyltransferase activity"/>
    <property type="evidence" value="ECO:0007669"/>
    <property type="project" value="InterPro"/>
</dbReference>
<keyword evidence="8" id="KW-1185">Reference proteome</keyword>
<sequence length="279" mass="32900">MKKYNIVFSADKNYLPYLEIALKSLLAHHNHLSIFILSTGDISHHWIETLRPYLENRYSTLRLGYLDSNNLANFNSNGYITNSTYLRYYIEELFEHSDSPYWIYLDCDLVVNGNITDPFTNLDFSFGSIAAIADPYVNKLKNHPYIYKNYFNAGVFYLNAKHFSKQPFIQLTERFKENLPFGDQDILNYCFQYNWIELDRKYNYQTEHLLDDIAQQKISPNYIPHIIHFTGGIKPLEGKFNSSYVENVASLFRFYHNTSWEILTELPLGTIQLKPFITE</sequence>
<dbReference type="EMBL" id="VAJI01000015">
    <property type="protein sequence ID" value="TRB37190.1"/>
    <property type="molecule type" value="Genomic_DNA"/>
</dbReference>
<evidence type="ECO:0000313" key="3">
    <source>
        <dbReference type="EMBL" id="TRB37190.1"/>
    </source>
</evidence>
<dbReference type="InterPro" id="IPR050587">
    <property type="entry name" value="GNT1/Glycosyltrans_8"/>
</dbReference>
<evidence type="ECO:0000313" key="6">
    <source>
        <dbReference type="Proteomes" id="UP000254802"/>
    </source>
</evidence>
<dbReference type="Proteomes" id="UP000254031">
    <property type="component" value="Unassembled WGS sequence"/>
</dbReference>
<accession>A0A249A422</accession>
<evidence type="ECO:0000313" key="1">
    <source>
        <dbReference type="EMBL" id="STY60090.1"/>
    </source>
</evidence>
<dbReference type="Proteomes" id="UP000315164">
    <property type="component" value="Unassembled WGS sequence"/>
</dbReference>
<dbReference type="EMBL" id="VAJB01000016">
    <property type="protein sequence ID" value="TRB74426.1"/>
    <property type="molecule type" value="Genomic_DNA"/>
</dbReference>
<dbReference type="EMBL" id="UGPN01000002">
    <property type="protein sequence ID" value="STY60090.1"/>
    <property type="molecule type" value="Genomic_DNA"/>
</dbReference>
<gene>
    <name evidence="1" type="primary">gspA</name>
    <name evidence="4" type="ORF">FEA53_08535</name>
    <name evidence="3" type="ORF">FEB89_08165</name>
    <name evidence="1" type="ORF">NCTC10638_01283</name>
    <name evidence="2" type="ORF">NCTC9380_01385</name>
</gene>
<organism evidence="4 7">
    <name type="scientific">Mannheimia haemolytica</name>
    <name type="common">Pasteurella haemolytica</name>
    <dbReference type="NCBI Taxonomy" id="75985"/>
    <lineage>
        <taxon>Bacteria</taxon>
        <taxon>Pseudomonadati</taxon>
        <taxon>Pseudomonadota</taxon>
        <taxon>Gammaproteobacteria</taxon>
        <taxon>Pasteurellales</taxon>
        <taxon>Pasteurellaceae</taxon>
        <taxon>Mannheimia</taxon>
    </lineage>
</organism>
<dbReference type="STRING" id="75985.WC39_12255"/>
<dbReference type="RefSeq" id="WP_006248719.1">
    <property type="nucleotide sequence ID" value="NZ_CP011098.1"/>
</dbReference>
<dbReference type="EMBL" id="UGPL01000006">
    <property type="protein sequence ID" value="STY66104.1"/>
    <property type="molecule type" value="Genomic_DNA"/>
</dbReference>
<proteinExistence type="predicted"/>
<evidence type="ECO:0000313" key="8">
    <source>
        <dbReference type="Proteomes" id="UP000318394"/>
    </source>
</evidence>
<name>A0A249A422_MANHA</name>
<dbReference type="InterPro" id="IPR029044">
    <property type="entry name" value="Nucleotide-diphossugar_trans"/>
</dbReference>
<dbReference type="Proteomes" id="UP000254802">
    <property type="component" value="Unassembled WGS sequence"/>
</dbReference>